<dbReference type="EMBL" id="BLYL01000001">
    <property type="protein sequence ID" value="GFO92975.1"/>
    <property type="molecule type" value="Genomic_DNA"/>
</dbReference>
<dbReference type="AlphaFoldDB" id="A0AAI9NXF4"/>
<protein>
    <submittedName>
        <fullName evidence="1">Uncharacterized protein</fullName>
    </submittedName>
</protein>
<accession>A0AAI9NXF4</accession>
<name>A0AAI9NXF4_9FIRM</name>
<reference evidence="1" key="1">
    <citation type="submission" date="2020-06" db="EMBL/GenBank/DDBJ databases">
        <title>Characterization of fructooligosaccharide metabolism and fructooligosaccharide-degrading enzymes in human commensal butyrate producers.</title>
        <authorList>
            <person name="Tanno H."/>
            <person name="Fujii T."/>
            <person name="Hirano K."/>
            <person name="Maeno S."/>
            <person name="Tonozuka T."/>
            <person name="Sakamoto M."/>
            <person name="Ohkuma M."/>
            <person name="Tochio T."/>
            <person name="Endo A."/>
        </authorList>
    </citation>
    <scope>NUCLEOTIDE SEQUENCE</scope>
    <source>
        <strain evidence="1">JCM 31265</strain>
    </source>
</reference>
<evidence type="ECO:0000313" key="2">
    <source>
        <dbReference type="Proteomes" id="UP000660047"/>
    </source>
</evidence>
<sequence>MILYMNIKQLGKRKDTVHKVPFEYDTAPSTLRELIIETVRICVAQYISRMDRGDAVLTDEQIDDMGRIGKIAFGIVYGEKKPDVDEAVKTAIQGFEDGLFRVFRGMDELTELDREEQFNEGDEITFIRLTMLAGRMW</sequence>
<dbReference type="Proteomes" id="UP000660047">
    <property type="component" value="Unassembled WGS sequence"/>
</dbReference>
<organism evidence="1 2">
    <name type="scientific">Coprococcus eutactus</name>
    <dbReference type="NCBI Taxonomy" id="33043"/>
    <lineage>
        <taxon>Bacteria</taxon>
        <taxon>Bacillati</taxon>
        <taxon>Bacillota</taxon>
        <taxon>Clostridia</taxon>
        <taxon>Lachnospirales</taxon>
        <taxon>Lachnospiraceae</taxon>
        <taxon>Coprococcus</taxon>
    </lineage>
</organism>
<dbReference type="RefSeq" id="WP_055222506.1">
    <property type="nucleotide sequence ID" value="NZ_BLYL01000001.1"/>
</dbReference>
<proteinExistence type="predicted"/>
<comment type="caution">
    <text evidence="1">The sequence shown here is derived from an EMBL/GenBank/DDBJ whole genome shotgun (WGS) entry which is preliminary data.</text>
</comment>
<gene>
    <name evidence="1" type="ORF">COEU31_00210</name>
</gene>
<evidence type="ECO:0000313" key="1">
    <source>
        <dbReference type="EMBL" id="GFO92975.1"/>
    </source>
</evidence>